<keyword evidence="5" id="KW-1185">Reference proteome</keyword>
<name>A0A0J8VNZ5_9ENTR</name>
<protein>
    <submittedName>
        <fullName evidence="4">Oxidoreductase</fullName>
    </submittedName>
</protein>
<dbReference type="GO" id="GO:0016020">
    <property type="term" value="C:membrane"/>
    <property type="evidence" value="ECO:0007669"/>
    <property type="project" value="TreeGrafter"/>
</dbReference>
<reference evidence="4 5" key="1">
    <citation type="submission" date="2015-06" db="EMBL/GenBank/DDBJ databases">
        <title>Genome sequencing of Cronobacter sp. strain DJ34 isolated from petroleum contaminated sludge of Duliajan Oil Fields, Assam, India.</title>
        <authorList>
            <person name="Pal S."/>
            <person name="Banerjee T.D."/>
            <person name="Roy A."/>
            <person name="Sar P."/>
            <person name="Kazy S.K."/>
        </authorList>
    </citation>
    <scope>NUCLEOTIDE SEQUENCE [LARGE SCALE GENOMIC DNA]</scope>
    <source>
        <strain evidence="4 5">DJ34</strain>
    </source>
</reference>
<dbReference type="Proteomes" id="UP000037315">
    <property type="component" value="Unassembled WGS sequence"/>
</dbReference>
<evidence type="ECO:0000313" key="5">
    <source>
        <dbReference type="Proteomes" id="UP000037315"/>
    </source>
</evidence>
<dbReference type="SUPFAM" id="SSF51735">
    <property type="entry name" value="NAD(P)-binding Rossmann-fold domains"/>
    <property type="match status" value="1"/>
</dbReference>
<dbReference type="PATRIC" id="fig|1656095.3.peg.4456"/>
<organism evidence="4 5">
    <name type="scientific">Franconibacter pulveris</name>
    <dbReference type="NCBI Taxonomy" id="435910"/>
    <lineage>
        <taxon>Bacteria</taxon>
        <taxon>Pseudomonadati</taxon>
        <taxon>Pseudomonadota</taxon>
        <taxon>Gammaproteobacteria</taxon>
        <taxon>Enterobacterales</taxon>
        <taxon>Enterobacteriaceae</taxon>
        <taxon>Franconibacter</taxon>
    </lineage>
</organism>
<dbReference type="Gene3D" id="3.40.50.720">
    <property type="entry name" value="NAD(P)-binding Rossmann-like Domain"/>
    <property type="match status" value="1"/>
</dbReference>
<keyword evidence="2" id="KW-0560">Oxidoreductase</keyword>
<dbReference type="PANTHER" id="PTHR44196">
    <property type="entry name" value="DEHYDROGENASE/REDUCTASE SDR FAMILY MEMBER 7B"/>
    <property type="match status" value="1"/>
</dbReference>
<evidence type="ECO:0000256" key="1">
    <source>
        <dbReference type="ARBA" id="ARBA00006484"/>
    </source>
</evidence>
<dbReference type="GO" id="GO:0016491">
    <property type="term" value="F:oxidoreductase activity"/>
    <property type="evidence" value="ECO:0007669"/>
    <property type="project" value="UniProtKB-KW"/>
</dbReference>
<dbReference type="AlphaFoldDB" id="A0A0J8VNZ5"/>
<dbReference type="InterPro" id="IPR002347">
    <property type="entry name" value="SDR_fam"/>
</dbReference>
<dbReference type="STRING" id="1121863.GCA_000621185_03989"/>
<evidence type="ECO:0000256" key="3">
    <source>
        <dbReference type="RuleBase" id="RU000363"/>
    </source>
</evidence>
<evidence type="ECO:0000313" key="4">
    <source>
        <dbReference type="EMBL" id="KMV34916.1"/>
    </source>
</evidence>
<sequence>MGRKNLVNATIVITGASSGFGRGAAIRLAEMGANVVLGARREAELKALAADITASGGKALAVAVDVSDPEQVATLADSAIQRFGHIDIWINNVGVGALGFFWQIPVADHARLIDVNLKGLIYGAHEAINHFISQGFGVLVNVGSVDSEVPLAYQASYAASKAAVLSLSRTLNEELQLNQFKEIKVATVMPWAVDTPWWTHAANYTGHAPRMAAMDDPKIVIDALVEACLNPKEEMPVGWKAHASTISHNLFPDTTEKMSATVARRSIEKAQPQPHSTGAIYEPMKGTATIEGGIRARMKQEDEKK</sequence>
<dbReference type="InterPro" id="IPR036291">
    <property type="entry name" value="NAD(P)-bd_dom_sf"/>
</dbReference>
<dbReference type="PRINTS" id="PR00081">
    <property type="entry name" value="GDHRDH"/>
</dbReference>
<dbReference type="RefSeq" id="WP_024555449.1">
    <property type="nucleotide sequence ID" value="NZ_LFEJ01000013.1"/>
</dbReference>
<dbReference type="EMBL" id="LFEJ01000013">
    <property type="protein sequence ID" value="KMV34916.1"/>
    <property type="molecule type" value="Genomic_DNA"/>
</dbReference>
<gene>
    <name evidence="4" type="ORF">ACH50_09155</name>
</gene>
<dbReference type="OrthoDB" id="9775296at2"/>
<dbReference type="PANTHER" id="PTHR44196:SF1">
    <property type="entry name" value="DEHYDROGENASE_REDUCTASE SDR FAMILY MEMBER 7B"/>
    <property type="match status" value="1"/>
</dbReference>
<accession>A0A0J8VNZ5</accession>
<dbReference type="PRINTS" id="PR00080">
    <property type="entry name" value="SDRFAMILY"/>
</dbReference>
<comment type="caution">
    <text evidence="4">The sequence shown here is derived from an EMBL/GenBank/DDBJ whole genome shotgun (WGS) entry which is preliminary data.</text>
</comment>
<comment type="similarity">
    <text evidence="1 3">Belongs to the short-chain dehydrogenases/reductases (SDR) family.</text>
</comment>
<proteinExistence type="inferred from homology"/>
<evidence type="ECO:0000256" key="2">
    <source>
        <dbReference type="ARBA" id="ARBA00023002"/>
    </source>
</evidence>
<dbReference type="Pfam" id="PF00106">
    <property type="entry name" value="adh_short"/>
    <property type="match status" value="1"/>
</dbReference>